<dbReference type="InterPro" id="IPR045428">
    <property type="entry name" value="EACC1"/>
</dbReference>
<organism evidence="1 2">
    <name type="scientific">Streptomyces cinnabarinus</name>
    <dbReference type="NCBI Taxonomy" id="67287"/>
    <lineage>
        <taxon>Bacteria</taxon>
        <taxon>Bacillati</taxon>
        <taxon>Actinomycetota</taxon>
        <taxon>Actinomycetes</taxon>
        <taxon>Kitasatosporales</taxon>
        <taxon>Streptomycetaceae</taxon>
        <taxon>Streptomyces</taxon>
    </lineage>
</organism>
<dbReference type="Pfam" id="PF19953">
    <property type="entry name" value="EACC1"/>
    <property type="match status" value="1"/>
</dbReference>
<keyword evidence="2" id="KW-1185">Reference proteome</keyword>
<dbReference type="EMBL" id="CP114413">
    <property type="protein sequence ID" value="WAZ26161.1"/>
    <property type="molecule type" value="Genomic_DNA"/>
</dbReference>
<name>A0ABY7KNM2_9ACTN</name>
<sequence length="129" mass="13043">MANTVLLTDPSGGKVPDALRAFLVRDPLMPAVGRVRWQPSAGARPGELGTAMDVLTLVVTGLLALPSAIDVVRKWCSSPGQTGSSVVLTVGEVTVTVTAASTPEEIAAMAAALTSALRADGDGTTDGTQ</sequence>
<evidence type="ECO:0000313" key="1">
    <source>
        <dbReference type="EMBL" id="WAZ26161.1"/>
    </source>
</evidence>
<dbReference type="Proteomes" id="UP001164439">
    <property type="component" value="Chromosome"/>
</dbReference>
<reference evidence="1" key="1">
    <citation type="submission" date="2022-12" db="EMBL/GenBank/DDBJ databases">
        <authorList>
            <person name="Ruckert C."/>
            <person name="Busche T."/>
            <person name="Kalinowski J."/>
            <person name="Wittmann C."/>
        </authorList>
    </citation>
    <scope>NUCLEOTIDE SEQUENCE</scope>
    <source>
        <strain evidence="1">DSM 40467</strain>
    </source>
</reference>
<gene>
    <name evidence="1" type="ORF">STRCI_007712</name>
</gene>
<accession>A0ABY7KNM2</accession>
<protein>
    <submittedName>
        <fullName evidence="1">Uncharacterized protein</fullName>
    </submittedName>
</protein>
<proteinExistence type="predicted"/>
<evidence type="ECO:0000313" key="2">
    <source>
        <dbReference type="Proteomes" id="UP001164439"/>
    </source>
</evidence>
<dbReference type="RefSeq" id="WP_269663645.1">
    <property type="nucleotide sequence ID" value="NZ_CP114413.1"/>
</dbReference>